<sequence>MSSSTTPFPTYSGVAESLELRAEDPSYFTTTKIKDWRLESYMVQGGKDASDFCAQLKMISRINRLPHLVKTYASELWSYYSGPLGEERIKLAAVNAKITLKDQVLTSKKHFNVQLSLENTFDEHGETSKKLPSGSLVPKTRQAPSVSRITPQSSHLSLKSTSTRPSLSQPSTTGPRAPTTTSHSPASSSTSSSSTPQVASPSGSAQKGKSKKKTTRTEEPWHSLMICLNEIVNGAVSVTFPTPPAGMNGTHLLLFNHAVQCIDTYLKQDQQKKDPTLLKDAQVSMSCVLNTLSSGVCTYMGDIDGELVSKAKEQAHLDGFEKHLALNYLVKYSDILQTNGIEHLRKRVIVDRGTHQAAYMDKAMPPSAVVEDQVLEILLIL</sequence>
<comment type="caution">
    <text evidence="2">The sequence shown here is derived from an EMBL/GenBank/DDBJ whole genome shotgun (WGS) entry which is preliminary data.</text>
</comment>
<feature type="region of interest" description="Disordered" evidence="1">
    <location>
        <begin position="121"/>
        <end position="219"/>
    </location>
</feature>
<evidence type="ECO:0000256" key="1">
    <source>
        <dbReference type="SAM" id="MobiDB-lite"/>
    </source>
</evidence>
<dbReference type="OrthoDB" id="2437116at2759"/>
<organism evidence="2 3">
    <name type="scientific">Modicella reniformis</name>
    <dbReference type="NCBI Taxonomy" id="1440133"/>
    <lineage>
        <taxon>Eukaryota</taxon>
        <taxon>Fungi</taxon>
        <taxon>Fungi incertae sedis</taxon>
        <taxon>Mucoromycota</taxon>
        <taxon>Mortierellomycotina</taxon>
        <taxon>Mortierellomycetes</taxon>
        <taxon>Mortierellales</taxon>
        <taxon>Mortierellaceae</taxon>
        <taxon>Modicella</taxon>
    </lineage>
</organism>
<dbReference type="EMBL" id="JAAAHW010004453">
    <property type="protein sequence ID" value="KAF9974269.1"/>
    <property type="molecule type" value="Genomic_DNA"/>
</dbReference>
<dbReference type="Proteomes" id="UP000749646">
    <property type="component" value="Unassembled WGS sequence"/>
</dbReference>
<proteinExistence type="predicted"/>
<evidence type="ECO:0000313" key="3">
    <source>
        <dbReference type="Proteomes" id="UP000749646"/>
    </source>
</evidence>
<accession>A0A9P6JGH0</accession>
<name>A0A9P6JGH0_9FUNG</name>
<evidence type="ECO:0000313" key="2">
    <source>
        <dbReference type="EMBL" id="KAF9974269.1"/>
    </source>
</evidence>
<dbReference type="AlphaFoldDB" id="A0A9P6JGH0"/>
<gene>
    <name evidence="2" type="ORF">BGZ65_008820</name>
</gene>
<feature type="compositionally biased region" description="Low complexity" evidence="1">
    <location>
        <begin position="175"/>
        <end position="207"/>
    </location>
</feature>
<protein>
    <submittedName>
        <fullName evidence="2">Uncharacterized protein</fullName>
    </submittedName>
</protein>
<feature type="compositionally biased region" description="Polar residues" evidence="1">
    <location>
        <begin position="142"/>
        <end position="174"/>
    </location>
</feature>
<keyword evidence="3" id="KW-1185">Reference proteome</keyword>
<feature type="non-terminal residue" evidence="2">
    <location>
        <position position="381"/>
    </location>
</feature>
<reference evidence="2" key="1">
    <citation type="journal article" date="2020" name="Fungal Divers.">
        <title>Resolving the Mortierellaceae phylogeny through synthesis of multi-gene phylogenetics and phylogenomics.</title>
        <authorList>
            <person name="Vandepol N."/>
            <person name="Liber J."/>
            <person name="Desiro A."/>
            <person name="Na H."/>
            <person name="Kennedy M."/>
            <person name="Barry K."/>
            <person name="Grigoriev I.V."/>
            <person name="Miller A.N."/>
            <person name="O'Donnell K."/>
            <person name="Stajich J.E."/>
            <person name="Bonito G."/>
        </authorList>
    </citation>
    <scope>NUCLEOTIDE SEQUENCE</scope>
    <source>
        <strain evidence="2">MES-2147</strain>
    </source>
</reference>